<feature type="transmembrane region" description="Helical" evidence="1">
    <location>
        <begin position="170"/>
        <end position="189"/>
    </location>
</feature>
<evidence type="ECO:0000313" key="4">
    <source>
        <dbReference type="EMBL" id="PUX15170.1"/>
    </source>
</evidence>
<feature type="transmembrane region" description="Helical" evidence="1">
    <location>
        <begin position="201"/>
        <end position="220"/>
    </location>
</feature>
<dbReference type="Proteomes" id="UP000469927">
    <property type="component" value="Unassembled WGS sequence"/>
</dbReference>
<feature type="transmembrane region" description="Helical" evidence="1">
    <location>
        <begin position="250"/>
        <end position="270"/>
    </location>
</feature>
<organism evidence="4 5">
    <name type="scientific">Cronobacter muytjensii</name>
    <dbReference type="NCBI Taxonomy" id="413501"/>
    <lineage>
        <taxon>Bacteria</taxon>
        <taxon>Pseudomonadati</taxon>
        <taxon>Pseudomonadota</taxon>
        <taxon>Gammaproteobacteria</taxon>
        <taxon>Enterobacterales</taxon>
        <taxon>Enterobacteriaceae</taxon>
        <taxon>Cronobacter</taxon>
    </lineage>
</organism>
<keyword evidence="1" id="KW-0812">Transmembrane</keyword>
<keyword evidence="6" id="KW-1185">Reference proteome</keyword>
<dbReference type="EMBL" id="MSAE01000017">
    <property type="protein sequence ID" value="PUX15170.1"/>
    <property type="molecule type" value="Genomic_DNA"/>
</dbReference>
<dbReference type="EMBL" id="WAGD01000069">
    <property type="protein sequence ID" value="KAB0873831.1"/>
    <property type="molecule type" value="Genomic_DNA"/>
</dbReference>
<feature type="transmembrane region" description="Helical" evidence="1">
    <location>
        <begin position="136"/>
        <end position="158"/>
    </location>
</feature>
<protein>
    <submittedName>
        <fullName evidence="4">CPBP family intramembrane metalloprotease</fullName>
    </submittedName>
</protein>
<keyword evidence="4" id="KW-0378">Hydrolase</keyword>
<keyword evidence="1" id="KW-0472">Membrane</keyword>
<reference evidence="3 6" key="2">
    <citation type="submission" date="2019-08" db="EMBL/GenBank/DDBJ databases">
        <title>Prevalence, distribution, and phylogeny of type two toxin-antitoxin genes possessed by Cronobacter species where C. sakazakii homologs follow sequence type lineages.</title>
        <authorList>
            <person name="Finkelstein S."/>
            <person name="Negrete F."/>
            <person name="Jang H."/>
            <person name="Gopinath G.R."/>
            <person name="Tall B.D."/>
        </authorList>
    </citation>
    <scope>NUCLEOTIDE SEQUENCE [LARGE SCALE GENOMIC DNA]</scope>
    <source>
        <strain evidence="3 6">MOD1_GK1257</strain>
    </source>
</reference>
<evidence type="ECO:0000313" key="3">
    <source>
        <dbReference type="EMBL" id="KAB0873831.1"/>
    </source>
</evidence>
<gene>
    <name evidence="4" type="ORF">AUN14_09155</name>
    <name evidence="3" type="ORF">FZI19_18555</name>
</gene>
<reference evidence="4 5" key="1">
    <citation type="submission" date="2016-12" db="EMBL/GenBank/DDBJ databases">
        <title>Analysis of the Molecular Diversity Among Cronobacter Species Isolated from Filth Flies Using a Pan Genomic DNA Microarray.</title>
        <authorList>
            <person name="Pava-Ripoll M."/>
            <person name="Tall B."/>
            <person name="Farber J."/>
            <person name="Fanning S."/>
            <person name="Lehner A."/>
            <person name="Stephan R."/>
            <person name="Pagotto F."/>
            <person name="Iverson C."/>
            <person name="Ziobro G."/>
            <person name="Miller A."/>
            <person name="Pearson R."/>
            <person name="Yan Q."/>
            <person name="Kim M."/>
            <person name="Jeong S."/>
            <person name="Park J."/>
            <person name="Jun S."/>
            <person name="Choi H."/>
            <person name="Chung T."/>
            <person name="Yoo Y."/>
            <person name="Park E."/>
            <person name="Hwang S."/>
            <person name="Lee B."/>
            <person name="Sathyamoorthy V."/>
            <person name="Carter L."/>
            <person name="Mammel M."/>
            <person name="Jackson S."/>
            <person name="Kothary M."/>
            <person name="Patel I."/>
            <person name="Grim C."/>
            <person name="Gopinath G."/>
            <person name="Gangiredla J."/>
            <person name="Chase H."/>
        </authorList>
    </citation>
    <scope>NUCLEOTIDE SEQUENCE [LARGE SCALE GENOMIC DNA]</scope>
    <source>
        <strain evidence="4 5">MOD1-Md1s</strain>
    </source>
</reference>
<feature type="transmembrane region" description="Helical" evidence="1">
    <location>
        <begin position="107"/>
        <end position="129"/>
    </location>
</feature>
<keyword evidence="4" id="KW-0645">Protease</keyword>
<dbReference type="GO" id="GO:0080120">
    <property type="term" value="P:CAAX-box protein maturation"/>
    <property type="evidence" value="ECO:0007669"/>
    <property type="project" value="UniProtKB-ARBA"/>
</dbReference>
<dbReference type="GO" id="GO:0008237">
    <property type="term" value="F:metallopeptidase activity"/>
    <property type="evidence" value="ECO:0007669"/>
    <property type="project" value="UniProtKB-KW"/>
</dbReference>
<dbReference type="OrthoDB" id="5322702at2"/>
<feature type="domain" description="CAAX prenyl protease 2/Lysostaphin resistance protein A-like" evidence="2">
    <location>
        <begin position="170"/>
        <end position="259"/>
    </location>
</feature>
<keyword evidence="4" id="KW-0482">Metalloprotease</keyword>
<keyword evidence="1" id="KW-1133">Transmembrane helix</keyword>
<feature type="transmembrane region" description="Helical" evidence="1">
    <location>
        <begin position="66"/>
        <end position="87"/>
    </location>
</feature>
<feature type="transmembrane region" description="Helical" evidence="1">
    <location>
        <begin position="226"/>
        <end position="243"/>
    </location>
</feature>
<dbReference type="Proteomes" id="UP000244378">
    <property type="component" value="Unassembled WGS sequence"/>
</dbReference>
<evidence type="ECO:0000313" key="6">
    <source>
        <dbReference type="Proteomes" id="UP000469927"/>
    </source>
</evidence>
<comment type="caution">
    <text evidence="4">The sequence shown here is derived from an EMBL/GenBank/DDBJ whole genome shotgun (WGS) entry which is preliminary data.</text>
</comment>
<proteinExistence type="predicted"/>
<sequence length="272" mass="30418">MWYLLAASLAALSVNRYLAYFFLVITAFMGWEAQHLQIPALILIGALVAAGLFIERFRNRSTRYAYWLEGFCVLIAIALILHLIPGFNNPKMLNAVTVGPQSVPFSMYFNFDKALVPFVLLIGISTLFVTQPVVKVGALAWCGLILAIPALLMLAVILGGLKVELHAPGWFTQFALANLFFVSLAEEAFFRGYLQQRLTRFLHPFAALLITAVAFGLMHYAGGPLLIYFACLSGIIYGLAWMWSGRLWVATLFHFGLNCVHLLFFTYPMLKH</sequence>
<dbReference type="GO" id="GO:0006508">
    <property type="term" value="P:proteolysis"/>
    <property type="evidence" value="ECO:0007669"/>
    <property type="project" value="UniProtKB-KW"/>
</dbReference>
<evidence type="ECO:0000259" key="2">
    <source>
        <dbReference type="Pfam" id="PF02517"/>
    </source>
</evidence>
<dbReference type="GO" id="GO:0004175">
    <property type="term" value="F:endopeptidase activity"/>
    <property type="evidence" value="ECO:0007669"/>
    <property type="project" value="UniProtKB-ARBA"/>
</dbReference>
<dbReference type="AlphaFoldDB" id="A0A2T7AU13"/>
<name>A0A2T7AU13_9ENTR</name>
<dbReference type="RefSeq" id="WP_075193035.1">
    <property type="nucleotide sequence ID" value="NZ_JADKNN010000013.1"/>
</dbReference>
<evidence type="ECO:0000256" key="1">
    <source>
        <dbReference type="SAM" id="Phobius"/>
    </source>
</evidence>
<accession>A0A2T7AU13</accession>
<dbReference type="Pfam" id="PF02517">
    <property type="entry name" value="Rce1-like"/>
    <property type="match status" value="1"/>
</dbReference>
<dbReference type="InterPro" id="IPR003675">
    <property type="entry name" value="Rce1/LyrA-like_dom"/>
</dbReference>
<evidence type="ECO:0000313" key="5">
    <source>
        <dbReference type="Proteomes" id="UP000244378"/>
    </source>
</evidence>
<feature type="transmembrane region" description="Helical" evidence="1">
    <location>
        <begin position="36"/>
        <end position="54"/>
    </location>
</feature>